<name>A0A165EI89_9APHY</name>
<dbReference type="InParanoid" id="A0A165EI89"/>
<evidence type="ECO:0000256" key="7">
    <source>
        <dbReference type="SAM" id="MobiDB-lite"/>
    </source>
</evidence>
<sequence length="684" mass="76299">MLYRGLWSSTRSISTMSHNRKRDNDSAHSDAQLSGERSEGSGCPPTRRPACVQCKSLKIRCEFIPEENTCMRCKLNSHECILTGRKKRRPAPTHEDLVRRSQLQDQQIQTLLRQLDEMRALSKYRHLITEAEVEAAAMVPIDTDSIQRNATILRRSPPSYGVESADAFTIGCSTMLCRAPSSSITTGVHVGILKCGLFSPSDIDTLFSFYFNNLNPSVPLLDPVLHTPQRVLSSSPLLFTVIIAISSRFWTYRPRLHHLAMEYASDAAAEALREGRKTIETCQAYVLMAVFPGPVKKWSEGRGSLLAGLASRIAQDLQLDKAPPPSCSERERLNRMRTWLQVIGVDMSHCIQTGRKSLLNANDYIARTFPKSFKWSSVDHLSDIYLCACIDIGTLVTQFYHAIDSDQAQHGASIAAVLDYDQKLAKLASDWRQPTAEIAKTSLRLDVMVQLTANTLRMAILGVGIHLAEKLDASSSFDVLERSIQAGRAVIHLCVKVYPIERFPYAIEPQFFYLTLAAASLVRLLKARFNIDPILRTHVIEDVAMLIEHYKRVALDSTHVPAVHARFLTALLKSVTTSTANTETSTTVVDPSTRHNAPSNNPVMSTSQAAQRQAHAVDNLMAGHGAPSYAFPRQGFEFFFEHFASDMSTLDQSPDNYYNSAFTQVEMVDPVLWRDSQYHTGPPA</sequence>
<dbReference type="RefSeq" id="XP_040764845.1">
    <property type="nucleotide sequence ID" value="XM_040901294.1"/>
</dbReference>
<dbReference type="PROSITE" id="PS00463">
    <property type="entry name" value="ZN2_CY6_FUNGAL_1"/>
    <property type="match status" value="1"/>
</dbReference>
<feature type="region of interest" description="Disordered" evidence="7">
    <location>
        <begin position="582"/>
        <end position="604"/>
    </location>
</feature>
<accession>A0A165EI89</accession>
<evidence type="ECO:0000259" key="8">
    <source>
        <dbReference type="PROSITE" id="PS00463"/>
    </source>
</evidence>
<comment type="subcellular location">
    <subcellularLocation>
        <location evidence="1">Nucleus</location>
    </subcellularLocation>
</comment>
<dbReference type="AlphaFoldDB" id="A0A165EI89"/>
<feature type="domain" description="Zn(2)-C6 fungal-type" evidence="8">
    <location>
        <begin position="50"/>
        <end position="80"/>
    </location>
</feature>
<keyword evidence="6" id="KW-0539">Nucleus</keyword>
<dbReference type="Pfam" id="PF00172">
    <property type="entry name" value="Zn_clus"/>
    <property type="match status" value="1"/>
</dbReference>
<dbReference type="GO" id="GO:0000976">
    <property type="term" value="F:transcription cis-regulatory region binding"/>
    <property type="evidence" value="ECO:0007669"/>
    <property type="project" value="TreeGrafter"/>
</dbReference>
<dbReference type="InterPro" id="IPR007219">
    <property type="entry name" value="XnlR_reg_dom"/>
</dbReference>
<feature type="region of interest" description="Disordered" evidence="7">
    <location>
        <begin position="14"/>
        <end position="47"/>
    </location>
</feature>
<dbReference type="Proteomes" id="UP000076871">
    <property type="component" value="Unassembled WGS sequence"/>
</dbReference>
<evidence type="ECO:0000256" key="6">
    <source>
        <dbReference type="ARBA" id="ARBA00023242"/>
    </source>
</evidence>
<dbReference type="EMBL" id="KV427621">
    <property type="protein sequence ID" value="KZT07105.1"/>
    <property type="molecule type" value="Genomic_DNA"/>
</dbReference>
<dbReference type="GO" id="GO:0006351">
    <property type="term" value="P:DNA-templated transcription"/>
    <property type="evidence" value="ECO:0007669"/>
    <property type="project" value="InterPro"/>
</dbReference>
<evidence type="ECO:0000256" key="5">
    <source>
        <dbReference type="ARBA" id="ARBA00023163"/>
    </source>
</evidence>
<evidence type="ECO:0000256" key="4">
    <source>
        <dbReference type="ARBA" id="ARBA00023125"/>
    </source>
</evidence>
<protein>
    <recommendedName>
        <fullName evidence="8">Zn(2)-C6 fungal-type domain-containing protein</fullName>
    </recommendedName>
</protein>
<dbReference type="PANTHER" id="PTHR31845:SF17">
    <property type="entry name" value="ZN(II)2CYS6 TRANSCRIPTION FACTOR (EUROFUNG)"/>
    <property type="match status" value="1"/>
</dbReference>
<dbReference type="Pfam" id="PF04082">
    <property type="entry name" value="Fungal_trans"/>
    <property type="match status" value="1"/>
</dbReference>
<evidence type="ECO:0000313" key="9">
    <source>
        <dbReference type="EMBL" id="KZT07105.1"/>
    </source>
</evidence>
<keyword evidence="5" id="KW-0804">Transcription</keyword>
<dbReference type="STRING" id="1314785.A0A165EI89"/>
<evidence type="ECO:0000256" key="2">
    <source>
        <dbReference type="ARBA" id="ARBA00022723"/>
    </source>
</evidence>
<gene>
    <name evidence="9" type="ORF">LAESUDRAFT_132833</name>
</gene>
<reference evidence="9 10" key="1">
    <citation type="journal article" date="2016" name="Mol. Biol. Evol.">
        <title>Comparative Genomics of Early-Diverging Mushroom-Forming Fungi Provides Insights into the Origins of Lignocellulose Decay Capabilities.</title>
        <authorList>
            <person name="Nagy L.G."/>
            <person name="Riley R."/>
            <person name="Tritt A."/>
            <person name="Adam C."/>
            <person name="Daum C."/>
            <person name="Floudas D."/>
            <person name="Sun H."/>
            <person name="Yadav J.S."/>
            <person name="Pangilinan J."/>
            <person name="Larsson K.H."/>
            <person name="Matsuura K."/>
            <person name="Barry K."/>
            <person name="Labutti K."/>
            <person name="Kuo R."/>
            <person name="Ohm R.A."/>
            <person name="Bhattacharya S.S."/>
            <person name="Shirouzu T."/>
            <person name="Yoshinaga Y."/>
            <person name="Martin F.M."/>
            <person name="Grigoriev I.V."/>
            <person name="Hibbett D.S."/>
        </authorList>
    </citation>
    <scope>NUCLEOTIDE SEQUENCE [LARGE SCALE GENOMIC DNA]</scope>
    <source>
        <strain evidence="9 10">93-53</strain>
    </source>
</reference>
<dbReference type="PANTHER" id="PTHR31845">
    <property type="entry name" value="FINGER DOMAIN PROTEIN, PUTATIVE-RELATED"/>
    <property type="match status" value="1"/>
</dbReference>
<evidence type="ECO:0000256" key="3">
    <source>
        <dbReference type="ARBA" id="ARBA00023015"/>
    </source>
</evidence>
<dbReference type="CDD" id="cd12148">
    <property type="entry name" value="fungal_TF_MHR"/>
    <property type="match status" value="1"/>
</dbReference>
<keyword evidence="2" id="KW-0479">Metal-binding</keyword>
<dbReference type="SMART" id="SM00066">
    <property type="entry name" value="GAL4"/>
    <property type="match status" value="1"/>
</dbReference>
<dbReference type="GeneID" id="63818326"/>
<evidence type="ECO:0000313" key="10">
    <source>
        <dbReference type="Proteomes" id="UP000076871"/>
    </source>
</evidence>
<dbReference type="GO" id="GO:0005634">
    <property type="term" value="C:nucleus"/>
    <property type="evidence" value="ECO:0007669"/>
    <property type="project" value="UniProtKB-SubCell"/>
</dbReference>
<keyword evidence="10" id="KW-1185">Reference proteome</keyword>
<dbReference type="SUPFAM" id="SSF57701">
    <property type="entry name" value="Zn2/Cys6 DNA-binding domain"/>
    <property type="match status" value="1"/>
</dbReference>
<dbReference type="GO" id="GO:0008270">
    <property type="term" value="F:zinc ion binding"/>
    <property type="evidence" value="ECO:0007669"/>
    <property type="project" value="InterPro"/>
</dbReference>
<keyword evidence="3" id="KW-0805">Transcription regulation</keyword>
<feature type="compositionally biased region" description="Polar residues" evidence="7">
    <location>
        <begin position="594"/>
        <end position="604"/>
    </location>
</feature>
<dbReference type="GO" id="GO:0000981">
    <property type="term" value="F:DNA-binding transcription factor activity, RNA polymerase II-specific"/>
    <property type="evidence" value="ECO:0007669"/>
    <property type="project" value="InterPro"/>
</dbReference>
<dbReference type="InterPro" id="IPR001138">
    <property type="entry name" value="Zn2Cys6_DnaBD"/>
</dbReference>
<dbReference type="OrthoDB" id="3163292at2759"/>
<dbReference type="SMART" id="SM00906">
    <property type="entry name" value="Fungal_trans"/>
    <property type="match status" value="1"/>
</dbReference>
<dbReference type="CDD" id="cd00067">
    <property type="entry name" value="GAL4"/>
    <property type="match status" value="1"/>
</dbReference>
<dbReference type="InterPro" id="IPR036864">
    <property type="entry name" value="Zn2-C6_fun-type_DNA-bd_sf"/>
</dbReference>
<keyword evidence="4" id="KW-0238">DNA-binding</keyword>
<dbReference type="Gene3D" id="4.10.240.10">
    <property type="entry name" value="Zn(2)-C6 fungal-type DNA-binding domain"/>
    <property type="match status" value="1"/>
</dbReference>
<organism evidence="9 10">
    <name type="scientific">Laetiporus sulphureus 93-53</name>
    <dbReference type="NCBI Taxonomy" id="1314785"/>
    <lineage>
        <taxon>Eukaryota</taxon>
        <taxon>Fungi</taxon>
        <taxon>Dikarya</taxon>
        <taxon>Basidiomycota</taxon>
        <taxon>Agaricomycotina</taxon>
        <taxon>Agaricomycetes</taxon>
        <taxon>Polyporales</taxon>
        <taxon>Laetiporus</taxon>
    </lineage>
</organism>
<dbReference type="InterPro" id="IPR051089">
    <property type="entry name" value="prtT"/>
</dbReference>
<proteinExistence type="predicted"/>
<evidence type="ECO:0000256" key="1">
    <source>
        <dbReference type="ARBA" id="ARBA00004123"/>
    </source>
</evidence>